<evidence type="ECO:0000313" key="2">
    <source>
        <dbReference type="EMBL" id="VFU32406.1"/>
    </source>
</evidence>
<reference evidence="2" key="1">
    <citation type="submission" date="2019-03" db="EMBL/GenBank/DDBJ databases">
        <authorList>
            <person name="Mank J."/>
            <person name="Almeida P."/>
        </authorList>
    </citation>
    <scope>NUCLEOTIDE SEQUENCE</scope>
    <source>
        <strain evidence="2">78183</strain>
    </source>
</reference>
<accession>A0A6N2KVV7</accession>
<dbReference type="PANTHER" id="PTHR11607:SF3">
    <property type="entry name" value="LYSOSOMAL ALPHA-MANNOSIDASE"/>
    <property type="match status" value="1"/>
</dbReference>
<dbReference type="AlphaFoldDB" id="A0A6N2KVV7"/>
<name>A0A6N2KVV7_SALVM</name>
<dbReference type="SUPFAM" id="SSF74650">
    <property type="entry name" value="Galactose mutarotase-like"/>
    <property type="match status" value="1"/>
</dbReference>
<dbReference type="PANTHER" id="PTHR11607">
    <property type="entry name" value="ALPHA-MANNOSIDASE"/>
    <property type="match status" value="1"/>
</dbReference>
<dbReference type="GO" id="GO:0030246">
    <property type="term" value="F:carbohydrate binding"/>
    <property type="evidence" value="ECO:0007669"/>
    <property type="project" value="InterPro"/>
</dbReference>
<dbReference type="EMBL" id="CAADRP010000780">
    <property type="protein sequence ID" value="VFU32406.1"/>
    <property type="molecule type" value="Genomic_DNA"/>
</dbReference>
<gene>
    <name evidence="2" type="ORF">SVIM_LOCUS141442</name>
</gene>
<dbReference type="InterPro" id="IPR050843">
    <property type="entry name" value="Glycosyl_Hydrlase_38"/>
</dbReference>
<dbReference type="InterPro" id="IPR011013">
    <property type="entry name" value="Gal_mutarotase_sf_dom"/>
</dbReference>
<dbReference type="GO" id="GO:0005975">
    <property type="term" value="P:carbohydrate metabolic process"/>
    <property type="evidence" value="ECO:0007669"/>
    <property type="project" value="InterPro"/>
</dbReference>
<organism evidence="2">
    <name type="scientific">Salix viminalis</name>
    <name type="common">Common osier</name>
    <name type="synonym">Basket willow</name>
    <dbReference type="NCBI Taxonomy" id="40686"/>
    <lineage>
        <taxon>Eukaryota</taxon>
        <taxon>Viridiplantae</taxon>
        <taxon>Streptophyta</taxon>
        <taxon>Embryophyta</taxon>
        <taxon>Tracheophyta</taxon>
        <taxon>Spermatophyta</taxon>
        <taxon>Magnoliopsida</taxon>
        <taxon>eudicotyledons</taxon>
        <taxon>Gunneridae</taxon>
        <taxon>Pentapetalae</taxon>
        <taxon>rosids</taxon>
        <taxon>fabids</taxon>
        <taxon>Malpighiales</taxon>
        <taxon>Salicaceae</taxon>
        <taxon>Saliceae</taxon>
        <taxon>Salix</taxon>
    </lineage>
</organism>
<feature type="region of interest" description="Disordered" evidence="1">
    <location>
        <begin position="56"/>
        <end position="88"/>
    </location>
</feature>
<protein>
    <submittedName>
        <fullName evidence="2">Uncharacterized protein</fullName>
    </submittedName>
</protein>
<evidence type="ECO:0000256" key="1">
    <source>
        <dbReference type="SAM" id="MobiDB-lite"/>
    </source>
</evidence>
<dbReference type="GO" id="GO:0004559">
    <property type="term" value="F:alpha-mannosidase activity"/>
    <property type="evidence" value="ECO:0007669"/>
    <property type="project" value="TreeGrafter"/>
</dbReference>
<proteinExistence type="predicted"/>
<dbReference type="Gene3D" id="2.60.40.1360">
    <property type="match status" value="1"/>
</dbReference>
<sequence length="88" mass="10041">MDPTYALPDNVAILTLQELNDGKVLLRLAHLYEVGEDKDLSVMASVELKKVFPNKKNNRDKFIGQPRKSGNGEEEAGLESRRLFRRRT</sequence>